<feature type="domain" description="F-box" evidence="1">
    <location>
        <begin position="223"/>
        <end position="259"/>
    </location>
</feature>
<evidence type="ECO:0000313" key="2">
    <source>
        <dbReference type="EMBL" id="KAJ4497389.1"/>
    </source>
</evidence>
<accession>A0ABQ8VLW7</accession>
<gene>
    <name evidence="2" type="ORF">C8R41DRAFT_865464</name>
</gene>
<dbReference type="EMBL" id="JANVFT010000021">
    <property type="protein sequence ID" value="KAJ4497389.1"/>
    <property type="molecule type" value="Genomic_DNA"/>
</dbReference>
<evidence type="ECO:0000259" key="1">
    <source>
        <dbReference type="Pfam" id="PF00646"/>
    </source>
</evidence>
<evidence type="ECO:0000313" key="3">
    <source>
        <dbReference type="Proteomes" id="UP001150217"/>
    </source>
</evidence>
<dbReference type="InterPro" id="IPR001810">
    <property type="entry name" value="F-box_dom"/>
</dbReference>
<dbReference type="SUPFAM" id="SSF81383">
    <property type="entry name" value="F-box domain"/>
    <property type="match status" value="1"/>
</dbReference>
<organism evidence="2 3">
    <name type="scientific">Lentinula lateritia</name>
    <dbReference type="NCBI Taxonomy" id="40482"/>
    <lineage>
        <taxon>Eukaryota</taxon>
        <taxon>Fungi</taxon>
        <taxon>Dikarya</taxon>
        <taxon>Basidiomycota</taxon>
        <taxon>Agaricomycotina</taxon>
        <taxon>Agaricomycetes</taxon>
        <taxon>Agaricomycetidae</taxon>
        <taxon>Agaricales</taxon>
        <taxon>Marasmiineae</taxon>
        <taxon>Omphalotaceae</taxon>
        <taxon>Lentinula</taxon>
    </lineage>
</organism>
<reference evidence="2" key="1">
    <citation type="submission" date="2022-08" db="EMBL/GenBank/DDBJ databases">
        <title>A Global Phylogenomic Analysis of the Shiitake Genus Lentinula.</title>
        <authorList>
            <consortium name="DOE Joint Genome Institute"/>
            <person name="Sierra-Patev S."/>
            <person name="Min B."/>
            <person name="Naranjo-Ortiz M."/>
            <person name="Looney B."/>
            <person name="Konkel Z."/>
            <person name="Slot J.C."/>
            <person name="Sakamoto Y."/>
            <person name="Steenwyk J.L."/>
            <person name="Rokas A."/>
            <person name="Carro J."/>
            <person name="Camarero S."/>
            <person name="Ferreira P."/>
            <person name="Molpeceres G."/>
            <person name="Ruiz-Duenas F.J."/>
            <person name="Serrano A."/>
            <person name="Henrissat B."/>
            <person name="Drula E."/>
            <person name="Hughes K.W."/>
            <person name="Mata J.L."/>
            <person name="Ishikawa N.K."/>
            <person name="Vargas-Isla R."/>
            <person name="Ushijima S."/>
            <person name="Smith C.A."/>
            <person name="Ahrendt S."/>
            <person name="Andreopoulos W."/>
            <person name="He G."/>
            <person name="Labutti K."/>
            <person name="Lipzen A."/>
            <person name="Ng V."/>
            <person name="Riley R."/>
            <person name="Sandor L."/>
            <person name="Barry K."/>
            <person name="Martinez A.T."/>
            <person name="Xiao Y."/>
            <person name="Gibbons J.G."/>
            <person name="Terashima K."/>
            <person name="Grigoriev I.V."/>
            <person name="Hibbett D.S."/>
        </authorList>
    </citation>
    <scope>NUCLEOTIDE SEQUENCE</scope>
    <source>
        <strain evidence="2">RHP3577 ss4</strain>
    </source>
</reference>
<dbReference type="Proteomes" id="UP001150217">
    <property type="component" value="Unassembled WGS sequence"/>
</dbReference>
<comment type="caution">
    <text evidence="2">The sequence shown here is derived from an EMBL/GenBank/DDBJ whole genome shotgun (WGS) entry which is preliminary data.</text>
</comment>
<dbReference type="InterPro" id="IPR036047">
    <property type="entry name" value="F-box-like_dom_sf"/>
</dbReference>
<sequence>MTPHSFGLKRHQHSAFVIIDFKIQSESQGSGSKALEVVATKIHTVYCDLIDNLVQEDMIERSHDSTAVRTFLFSINSLRFGTQCGETGEAGMECLYLPTCPSLSSGHRSPHVQPDLHDFHSPSGFVLNTDGTIPDYVFSLLIERVQRSPANIPRGDSSLPKAAVSNRRTSHSATASDIFAFLSLFKVVKYNLSPLSRVLSSELSPQRNKHLQRLDNLHLSSMRLCAELLSECLSHMKEAELLTCTQVCRSWREEAKSFDLETVDLRKDIRKLAELREHPHRIRYIRRIIGDPYRSFTHFDIPPMRVRALEFRGDLLLDTPIPAECTSEIILAFHRIVEVFTFRDSIPMLYSSFRTILISLGQCKQLRKLSLPPTDKSACGSRQKHADDAYHAFRQLALDLPNIEDRPQLQFLQLVSASGRDSPQVASTACAKGPQESEYKWLEEPNCPFNLHALRVLVVGCPSAAQIVLPIASHSLCKLELCQAFDPRLSWTQYEHFLASPIQLSSLKHLVLTFHICPSKWLLDMIRAPAIETITFKWTTNTPHASYEEHFRLIDGLISRLDPTRVFPHRLTQIVTVTTCPSRPGGQWGLNVFPISSQFGVIVSHQRFTFTDHDY</sequence>
<keyword evidence="3" id="KW-1185">Reference proteome</keyword>
<proteinExistence type="predicted"/>
<dbReference type="Pfam" id="PF00646">
    <property type="entry name" value="F-box"/>
    <property type="match status" value="1"/>
</dbReference>
<protein>
    <recommendedName>
        <fullName evidence="1">F-box domain-containing protein</fullName>
    </recommendedName>
</protein>
<name>A0ABQ8VLW7_9AGAR</name>